<dbReference type="SUPFAM" id="SSF51126">
    <property type="entry name" value="Pectin lyase-like"/>
    <property type="match status" value="1"/>
</dbReference>
<feature type="region of interest" description="Disordered" evidence="1">
    <location>
        <begin position="26"/>
        <end position="65"/>
    </location>
</feature>
<feature type="region of interest" description="Disordered" evidence="1">
    <location>
        <begin position="502"/>
        <end position="531"/>
    </location>
</feature>
<protein>
    <submittedName>
        <fullName evidence="4">Uncharacterized protein</fullName>
    </submittedName>
</protein>
<evidence type="ECO:0000256" key="3">
    <source>
        <dbReference type="SAM" id="SignalP"/>
    </source>
</evidence>
<evidence type="ECO:0000313" key="5">
    <source>
        <dbReference type="Proteomes" id="UP000461880"/>
    </source>
</evidence>
<organism evidence="4 5">
    <name type="scientific">Stecheria intestinalis</name>
    <dbReference type="NCBI Taxonomy" id="2606630"/>
    <lineage>
        <taxon>Bacteria</taxon>
        <taxon>Bacillati</taxon>
        <taxon>Bacillota</taxon>
        <taxon>Erysipelotrichia</taxon>
        <taxon>Erysipelotrichales</taxon>
        <taxon>Erysipelotrichaceae</taxon>
        <taxon>Stecheria</taxon>
    </lineage>
</organism>
<name>A0A7X2NUA6_9FIRM</name>
<keyword evidence="3" id="KW-0732">Signal</keyword>
<dbReference type="EMBL" id="VUMN01000039">
    <property type="protein sequence ID" value="MSS59602.1"/>
    <property type="molecule type" value="Genomic_DNA"/>
</dbReference>
<dbReference type="RefSeq" id="WP_154505846.1">
    <property type="nucleotide sequence ID" value="NZ_VUMN01000039.1"/>
</dbReference>
<feature type="transmembrane region" description="Helical" evidence="2">
    <location>
        <begin position="533"/>
        <end position="554"/>
    </location>
</feature>
<evidence type="ECO:0000256" key="1">
    <source>
        <dbReference type="SAM" id="MobiDB-lite"/>
    </source>
</evidence>
<dbReference type="InterPro" id="IPR011050">
    <property type="entry name" value="Pectin_lyase_fold/virulence"/>
</dbReference>
<evidence type="ECO:0000313" key="4">
    <source>
        <dbReference type="EMBL" id="MSS59602.1"/>
    </source>
</evidence>
<dbReference type="Proteomes" id="UP000461880">
    <property type="component" value="Unassembled WGS sequence"/>
</dbReference>
<proteinExistence type="predicted"/>
<reference evidence="4 5" key="1">
    <citation type="submission" date="2019-08" db="EMBL/GenBank/DDBJ databases">
        <title>In-depth cultivation of the pig gut microbiome towards novel bacterial diversity and tailored functional studies.</title>
        <authorList>
            <person name="Wylensek D."/>
            <person name="Hitch T.C.A."/>
            <person name="Clavel T."/>
        </authorList>
    </citation>
    <scope>NUCLEOTIDE SEQUENCE [LARGE SCALE GENOMIC DNA]</scope>
    <source>
        <strain evidence="4 5">Oil+RF-744-GAM-WT-6</strain>
    </source>
</reference>
<gene>
    <name evidence="4" type="ORF">FYJ51_11935</name>
</gene>
<comment type="caution">
    <text evidence="4">The sequence shown here is derived from an EMBL/GenBank/DDBJ whole genome shotgun (WGS) entry which is preliminary data.</text>
</comment>
<dbReference type="InterPro" id="IPR012332">
    <property type="entry name" value="Autotransporter_pectin_lyase_C"/>
</dbReference>
<feature type="chain" id="PRO_5030853318" evidence="3">
    <location>
        <begin position="25"/>
        <end position="560"/>
    </location>
</feature>
<accession>A0A7X2NUA6</accession>
<keyword evidence="2" id="KW-0812">Transmembrane</keyword>
<keyword evidence="2" id="KW-1133">Transmembrane helix</keyword>
<feature type="compositionally biased region" description="Acidic residues" evidence="1">
    <location>
        <begin position="507"/>
        <end position="519"/>
    </location>
</feature>
<evidence type="ECO:0000256" key="2">
    <source>
        <dbReference type="SAM" id="Phobius"/>
    </source>
</evidence>
<keyword evidence="2" id="KW-0472">Membrane</keyword>
<sequence length="560" mass="57606">MKHLARIIGSVTLALVLAAGNVLAEGDGGTPPQNGTAPEGTPPSAESGSFKAPEGGQPGSGGSAAVTEWSAVKEYSEDTEEADGTYDSSGTDENAIHVSSGNAVFSNPTIIRTSSDSEGGDPSSFYGVGAALLATGGTAYVSGGTITTDADGAAGAFAYDEGTIYLAGTTIRTSGNTAGGIHVAGGGTLYAYDLDVTTQGESSAAIRSDRGGGTMVVDGGSYTSNGTGSPAVYVTADITISDADLTANGSEGVCIEGLNTLRLFDSNLTANMQDLDQNDSTWSVILYQSMSGDSEVGNASFYMIGGTLNSKNGGLFYTTNTESDFYLRNVEITQSEDAEYFLRVSGNANSRGWGTSGANGAQTNFTADSQEMNGDVVWDSISELDFYMENGSSLRGAIYDDETYAGNGGSGYANVYIDGSSEWIVTGDSTVTNLYNAGSVIDPDGKTVSIVGSDGIVYVQGDSSYTITVTSYSENPDFSSALTSLSYEDYAEPMPEKIGTSTAAATMEEETSAPEEPMAEESQKSSEDSEDSLSATAAVLAVSAALCVALILVLHHRNRE</sequence>
<dbReference type="AlphaFoldDB" id="A0A7X2NUA6"/>
<keyword evidence="5" id="KW-1185">Reference proteome</keyword>
<feature type="signal peptide" evidence="3">
    <location>
        <begin position="1"/>
        <end position="24"/>
    </location>
</feature>
<dbReference type="Gene3D" id="2.160.20.20">
    <property type="match status" value="1"/>
</dbReference>